<name>A0A9W8CSG1_9FUNG</name>
<dbReference type="AlphaFoldDB" id="A0A9W8CSG1"/>
<accession>A0A9W8CSG1</accession>
<sequence length="113" mass="11859">ASASRCRCGWSPRCSLPTSARSCRGSTLRSCSGRWRWGCSTLATGRARSPGPRSRSSPCSSWSTRWCCSSGAPSASAAATRGPTTTAGARLCWSWCLSQPSSSTFTFALSIPA</sequence>
<comment type="caution">
    <text evidence="2">The sequence shown here is derived from an EMBL/GenBank/DDBJ whole genome shotgun (WGS) entry which is preliminary data.</text>
</comment>
<feature type="compositionally biased region" description="Low complexity" evidence="1">
    <location>
        <begin position="44"/>
        <end position="62"/>
    </location>
</feature>
<evidence type="ECO:0000313" key="3">
    <source>
        <dbReference type="Proteomes" id="UP001143981"/>
    </source>
</evidence>
<gene>
    <name evidence="2" type="ORF">LPJ61_005790</name>
</gene>
<dbReference type="EMBL" id="JANBOI010002179">
    <property type="protein sequence ID" value="KAJ1723879.1"/>
    <property type="molecule type" value="Genomic_DNA"/>
</dbReference>
<keyword evidence="3" id="KW-1185">Reference proteome</keyword>
<feature type="region of interest" description="Disordered" evidence="1">
    <location>
        <begin position="42"/>
        <end position="62"/>
    </location>
</feature>
<feature type="non-terminal residue" evidence="2">
    <location>
        <position position="1"/>
    </location>
</feature>
<feature type="non-terminal residue" evidence="2">
    <location>
        <position position="113"/>
    </location>
</feature>
<evidence type="ECO:0000256" key="1">
    <source>
        <dbReference type="SAM" id="MobiDB-lite"/>
    </source>
</evidence>
<organism evidence="2 3">
    <name type="scientific">Coemansia biformis</name>
    <dbReference type="NCBI Taxonomy" id="1286918"/>
    <lineage>
        <taxon>Eukaryota</taxon>
        <taxon>Fungi</taxon>
        <taxon>Fungi incertae sedis</taxon>
        <taxon>Zoopagomycota</taxon>
        <taxon>Kickxellomycotina</taxon>
        <taxon>Kickxellomycetes</taxon>
        <taxon>Kickxellales</taxon>
        <taxon>Kickxellaceae</taxon>
        <taxon>Coemansia</taxon>
    </lineage>
</organism>
<dbReference type="Proteomes" id="UP001143981">
    <property type="component" value="Unassembled WGS sequence"/>
</dbReference>
<evidence type="ECO:0000313" key="2">
    <source>
        <dbReference type="EMBL" id="KAJ1723879.1"/>
    </source>
</evidence>
<proteinExistence type="predicted"/>
<reference evidence="2" key="1">
    <citation type="submission" date="2022-07" db="EMBL/GenBank/DDBJ databases">
        <title>Phylogenomic reconstructions and comparative analyses of Kickxellomycotina fungi.</title>
        <authorList>
            <person name="Reynolds N.K."/>
            <person name="Stajich J.E."/>
            <person name="Barry K."/>
            <person name="Grigoriev I.V."/>
            <person name="Crous P."/>
            <person name="Smith M.E."/>
        </authorList>
    </citation>
    <scope>NUCLEOTIDE SEQUENCE</scope>
    <source>
        <strain evidence="2">BCRC 34381</strain>
    </source>
</reference>
<protein>
    <submittedName>
        <fullName evidence="2">Uncharacterized protein</fullName>
    </submittedName>
</protein>